<dbReference type="Proteomes" id="UP000001542">
    <property type="component" value="Unassembled WGS sequence"/>
</dbReference>
<protein>
    <submittedName>
        <fullName evidence="1">Uncharacterized protein</fullName>
    </submittedName>
</protein>
<dbReference type="EMBL" id="DS113352">
    <property type="protein sequence ID" value="EAY09703.1"/>
    <property type="molecule type" value="Genomic_DNA"/>
</dbReference>
<keyword evidence="2" id="KW-1185">Reference proteome</keyword>
<sequence>MFIQTKSSPRKKTPRETTPLLNDNYSYAYEYYSYEEEEDYYYSDDIDPIMKKLRPVQDVSSSFESELSLAKVTCDL</sequence>
<organism evidence="1 2">
    <name type="scientific">Trichomonas vaginalis (strain ATCC PRA-98 / G3)</name>
    <dbReference type="NCBI Taxonomy" id="412133"/>
    <lineage>
        <taxon>Eukaryota</taxon>
        <taxon>Metamonada</taxon>
        <taxon>Parabasalia</taxon>
        <taxon>Trichomonadida</taxon>
        <taxon>Trichomonadidae</taxon>
        <taxon>Trichomonas</taxon>
    </lineage>
</organism>
<name>A2ECB9_TRIV3</name>
<dbReference type="InParanoid" id="A2ECB9"/>
<reference evidence="1" key="2">
    <citation type="journal article" date="2007" name="Science">
        <title>Draft genome sequence of the sexually transmitted pathogen Trichomonas vaginalis.</title>
        <authorList>
            <person name="Carlton J.M."/>
            <person name="Hirt R.P."/>
            <person name="Silva J.C."/>
            <person name="Delcher A.L."/>
            <person name="Schatz M."/>
            <person name="Zhao Q."/>
            <person name="Wortman J.R."/>
            <person name="Bidwell S.L."/>
            <person name="Alsmark U.C.M."/>
            <person name="Besteiro S."/>
            <person name="Sicheritz-Ponten T."/>
            <person name="Noel C.J."/>
            <person name="Dacks J.B."/>
            <person name="Foster P.G."/>
            <person name="Simillion C."/>
            <person name="Van de Peer Y."/>
            <person name="Miranda-Saavedra D."/>
            <person name="Barton G.J."/>
            <person name="Westrop G.D."/>
            <person name="Mueller S."/>
            <person name="Dessi D."/>
            <person name="Fiori P.L."/>
            <person name="Ren Q."/>
            <person name="Paulsen I."/>
            <person name="Zhang H."/>
            <person name="Bastida-Corcuera F.D."/>
            <person name="Simoes-Barbosa A."/>
            <person name="Brown M.T."/>
            <person name="Hayes R.D."/>
            <person name="Mukherjee M."/>
            <person name="Okumura C.Y."/>
            <person name="Schneider R."/>
            <person name="Smith A.J."/>
            <person name="Vanacova S."/>
            <person name="Villalvazo M."/>
            <person name="Haas B.J."/>
            <person name="Pertea M."/>
            <person name="Feldblyum T.V."/>
            <person name="Utterback T.R."/>
            <person name="Shu C.L."/>
            <person name="Osoegawa K."/>
            <person name="de Jong P.J."/>
            <person name="Hrdy I."/>
            <person name="Horvathova L."/>
            <person name="Zubacova Z."/>
            <person name="Dolezal P."/>
            <person name="Malik S.B."/>
            <person name="Logsdon J.M. Jr."/>
            <person name="Henze K."/>
            <person name="Gupta A."/>
            <person name="Wang C.C."/>
            <person name="Dunne R.L."/>
            <person name="Upcroft J.A."/>
            <person name="Upcroft P."/>
            <person name="White O."/>
            <person name="Salzberg S.L."/>
            <person name="Tang P."/>
            <person name="Chiu C.-H."/>
            <person name="Lee Y.-S."/>
            <person name="Embley T.M."/>
            <person name="Coombs G.H."/>
            <person name="Mottram J.C."/>
            <person name="Tachezy J."/>
            <person name="Fraser-Liggett C.M."/>
            <person name="Johnson P.J."/>
        </authorList>
    </citation>
    <scope>NUCLEOTIDE SEQUENCE [LARGE SCALE GENOMIC DNA]</scope>
    <source>
        <strain evidence="1">G3</strain>
    </source>
</reference>
<dbReference type="AlphaFoldDB" id="A2ECB9"/>
<evidence type="ECO:0000313" key="1">
    <source>
        <dbReference type="EMBL" id="EAY09703.1"/>
    </source>
</evidence>
<gene>
    <name evidence="1" type="ORF">TVAG_098380</name>
</gene>
<reference evidence="1" key="1">
    <citation type="submission" date="2006-10" db="EMBL/GenBank/DDBJ databases">
        <authorList>
            <person name="Amadeo P."/>
            <person name="Zhao Q."/>
            <person name="Wortman J."/>
            <person name="Fraser-Liggett C."/>
            <person name="Carlton J."/>
        </authorList>
    </citation>
    <scope>NUCLEOTIDE SEQUENCE</scope>
    <source>
        <strain evidence="1">G3</strain>
    </source>
</reference>
<accession>A2ECB9</accession>
<proteinExistence type="predicted"/>
<evidence type="ECO:0000313" key="2">
    <source>
        <dbReference type="Proteomes" id="UP000001542"/>
    </source>
</evidence>